<feature type="transmembrane region" description="Helical" evidence="11">
    <location>
        <begin position="513"/>
        <end position="532"/>
    </location>
</feature>
<dbReference type="PROSITE" id="PS50283">
    <property type="entry name" value="NA_SOLUT_SYMP_3"/>
    <property type="match status" value="1"/>
</dbReference>
<keyword evidence="3" id="KW-0813">Transport</keyword>
<feature type="transmembrane region" description="Helical" evidence="11">
    <location>
        <begin position="6"/>
        <end position="22"/>
    </location>
</feature>
<evidence type="ECO:0000256" key="1">
    <source>
        <dbReference type="ARBA" id="ARBA00004651"/>
    </source>
</evidence>
<evidence type="ECO:0000256" key="4">
    <source>
        <dbReference type="ARBA" id="ARBA00022475"/>
    </source>
</evidence>
<feature type="transmembrane region" description="Helical" evidence="11">
    <location>
        <begin position="451"/>
        <end position="475"/>
    </location>
</feature>
<reference evidence="12" key="1">
    <citation type="submission" date="2018-06" db="EMBL/GenBank/DDBJ databases">
        <authorList>
            <person name="Zhirakovskaya E."/>
        </authorList>
    </citation>
    <scope>NUCLEOTIDE SEQUENCE</scope>
</reference>
<dbReference type="InterPro" id="IPR001734">
    <property type="entry name" value="Na/solute_symporter"/>
</dbReference>
<dbReference type="InterPro" id="IPR038377">
    <property type="entry name" value="Na/Glc_symporter_sf"/>
</dbReference>
<comment type="subcellular location">
    <subcellularLocation>
        <location evidence="1">Cell membrane</location>
        <topology evidence="1">Multi-pass membrane protein</topology>
    </subcellularLocation>
</comment>
<dbReference type="GO" id="GO:0005886">
    <property type="term" value="C:plasma membrane"/>
    <property type="evidence" value="ECO:0007669"/>
    <property type="project" value="UniProtKB-SubCell"/>
</dbReference>
<evidence type="ECO:0000256" key="5">
    <source>
        <dbReference type="ARBA" id="ARBA00022692"/>
    </source>
</evidence>
<organism evidence="12">
    <name type="scientific">hydrothermal vent metagenome</name>
    <dbReference type="NCBI Taxonomy" id="652676"/>
    <lineage>
        <taxon>unclassified sequences</taxon>
        <taxon>metagenomes</taxon>
        <taxon>ecological metagenomes</taxon>
    </lineage>
</organism>
<proteinExistence type="inferred from homology"/>
<name>A0A3B0V3F0_9ZZZZ</name>
<dbReference type="EMBL" id="UOES01000104">
    <property type="protein sequence ID" value="VAW26486.1"/>
    <property type="molecule type" value="Genomic_DNA"/>
</dbReference>
<dbReference type="Gene3D" id="1.20.1730.10">
    <property type="entry name" value="Sodium/glucose cotransporter"/>
    <property type="match status" value="1"/>
</dbReference>
<dbReference type="InterPro" id="IPR051163">
    <property type="entry name" value="Sodium:Solute_Symporter_SSF"/>
</dbReference>
<feature type="transmembrane region" description="Helical" evidence="11">
    <location>
        <begin position="117"/>
        <end position="142"/>
    </location>
</feature>
<evidence type="ECO:0000313" key="12">
    <source>
        <dbReference type="EMBL" id="VAW26486.1"/>
    </source>
</evidence>
<keyword evidence="7" id="KW-0915">Sodium</keyword>
<keyword evidence="4" id="KW-1003">Cell membrane</keyword>
<feature type="transmembrane region" description="Helical" evidence="11">
    <location>
        <begin position="538"/>
        <end position="559"/>
    </location>
</feature>
<comment type="similarity">
    <text evidence="2">Belongs to the sodium:solute symporter (SSF) (TC 2.A.21) family.</text>
</comment>
<evidence type="ECO:0000256" key="9">
    <source>
        <dbReference type="ARBA" id="ARBA00023136"/>
    </source>
</evidence>
<feature type="transmembrane region" description="Helical" evidence="11">
    <location>
        <begin position="394"/>
        <end position="417"/>
    </location>
</feature>
<evidence type="ECO:0000256" key="2">
    <source>
        <dbReference type="ARBA" id="ARBA00006434"/>
    </source>
</evidence>
<keyword evidence="8" id="KW-0406">Ion transport</keyword>
<dbReference type="CDD" id="cd11494">
    <property type="entry name" value="SLC5sbd_NIS-like_u2"/>
    <property type="match status" value="1"/>
</dbReference>
<feature type="transmembrane region" description="Helical" evidence="11">
    <location>
        <begin position="231"/>
        <end position="250"/>
    </location>
</feature>
<evidence type="ECO:0000256" key="8">
    <source>
        <dbReference type="ARBA" id="ARBA00023065"/>
    </source>
</evidence>
<feature type="transmembrane region" description="Helical" evidence="11">
    <location>
        <begin position="42"/>
        <end position="62"/>
    </location>
</feature>
<keyword evidence="6 11" id="KW-1133">Transmembrane helix</keyword>
<keyword evidence="10" id="KW-0739">Sodium transport</keyword>
<dbReference type="Pfam" id="PF00474">
    <property type="entry name" value="SSF"/>
    <property type="match status" value="2"/>
</dbReference>
<sequence>MNSIDFIVLFGTMLSIVLYGIWKTRKSHDLQGYLLGDNSMKWGTIGLSVMATQASAITFLSTPGQAYQDGMGFIQFYFGMPLAMIILSAVVVPLYYKLKVFTAYEFLEQRFDLKSRALTAFLFLISRGLAAGITIYAPAIILTSILNWDINITILIIGVVVIIYTVSGGTKAVAETQKQQMVVIMGGMLVAFIVLLTKLPENVGLNEALTVAGKMGKMDMIDWEFDPANRYNIWSGMVAALFLFLAYFGTDQSQVQRYLSGKSIKEIRLGLLFNGAFKIPMQFSILLVGVLVFIFYQFTMPPMFFNQTELDKLENSKYEQEYSVLKKEHQAVFEAKRAKLEAFVLADKAGDNIKADALSQDINKLNAKQDTIKANTVGLMQQVNENLDTKDSDYVFITFIMNYLPHGLIGLLIAVIFSAAMSSTSSELNALASTTIIDFYKRMVNSTGSDAHYLFMTRLFTAFWGVLALMFAMFASQLDNLIQAVNILGSVFYGPILGIFIVAFGVKYVKANAVFIATFVSEGVIIWLYFLTRSGDLGISYLWFNPIGALLVVFIAIALQTVMPKKSKIIEG</sequence>
<feature type="transmembrane region" description="Helical" evidence="11">
    <location>
        <begin position="181"/>
        <end position="199"/>
    </location>
</feature>
<protein>
    <submittedName>
        <fullName evidence="12">Sodium iodide symporter</fullName>
    </submittedName>
</protein>
<accession>A0A3B0V3F0</accession>
<dbReference type="PANTHER" id="PTHR42985">
    <property type="entry name" value="SODIUM-COUPLED MONOCARBOXYLATE TRANSPORTER"/>
    <property type="match status" value="1"/>
</dbReference>
<keyword evidence="5 11" id="KW-0812">Transmembrane</keyword>
<evidence type="ECO:0000256" key="10">
    <source>
        <dbReference type="ARBA" id="ARBA00023201"/>
    </source>
</evidence>
<dbReference type="PANTHER" id="PTHR42985:SF47">
    <property type="entry name" value="INTEGRAL MEMBRANE TRANSPORT PROTEIN"/>
    <property type="match status" value="1"/>
</dbReference>
<feature type="transmembrane region" description="Helical" evidence="11">
    <location>
        <begin position="74"/>
        <end position="96"/>
    </location>
</feature>
<evidence type="ECO:0000256" key="7">
    <source>
        <dbReference type="ARBA" id="ARBA00023053"/>
    </source>
</evidence>
<dbReference type="AlphaFoldDB" id="A0A3B0V3F0"/>
<evidence type="ECO:0000256" key="3">
    <source>
        <dbReference type="ARBA" id="ARBA00022448"/>
    </source>
</evidence>
<evidence type="ECO:0000256" key="11">
    <source>
        <dbReference type="SAM" id="Phobius"/>
    </source>
</evidence>
<dbReference type="GO" id="GO:0015293">
    <property type="term" value="F:symporter activity"/>
    <property type="evidence" value="ECO:0007669"/>
    <property type="project" value="TreeGrafter"/>
</dbReference>
<feature type="transmembrane region" description="Helical" evidence="11">
    <location>
        <begin position="271"/>
        <end position="296"/>
    </location>
</feature>
<keyword evidence="9 11" id="KW-0472">Membrane</keyword>
<feature type="transmembrane region" description="Helical" evidence="11">
    <location>
        <begin position="481"/>
        <end position="506"/>
    </location>
</feature>
<feature type="transmembrane region" description="Helical" evidence="11">
    <location>
        <begin position="148"/>
        <end position="169"/>
    </location>
</feature>
<dbReference type="GO" id="GO:0006814">
    <property type="term" value="P:sodium ion transport"/>
    <property type="evidence" value="ECO:0007669"/>
    <property type="project" value="UniProtKB-KW"/>
</dbReference>
<evidence type="ECO:0000256" key="6">
    <source>
        <dbReference type="ARBA" id="ARBA00022989"/>
    </source>
</evidence>
<gene>
    <name evidence="12" type="ORF">MNBD_BACTEROID06-314</name>
</gene>